<dbReference type="Proteomes" id="UP000542342">
    <property type="component" value="Unassembled WGS sequence"/>
</dbReference>
<sequence>MTLHVFASIVTPYGTAANNRAETEGNITTLQKIIWMGETHTTVSAEAIRFALRRRLAEYGPTNRSWDERANSNVWQDPDFQRWNSDGQEVCIDDDLLGFMSAEAAKEGESSGKATVRRAVLEVTRAVSLTPWPGDVTFNAASPGATPSAQKKGTNPVPYGTELHATRYQYSIAMTPERLRDKRRAAQALECLCKLGPVAGNHSRFLFDFSPEAIAIRITDDPAPRMLYCFDTADEGRTVIAPRLYQRLHNGDIVPEELIVAAVLPHGEGNGRWPENVTVCKGVQEACATAVKRINAKLGLGG</sequence>
<accession>A0A7V8VGC5</accession>
<evidence type="ECO:0000313" key="3">
    <source>
        <dbReference type="EMBL" id="MBA2227426.1"/>
    </source>
</evidence>
<dbReference type="PIRSF" id="PIRSF011362">
    <property type="entry name" value="Fruiting_body_devlp_DevR"/>
    <property type="match status" value="1"/>
</dbReference>
<dbReference type="AlphaFoldDB" id="A0A7V8VGC5"/>
<gene>
    <name evidence="3" type="primary">cas7i</name>
    <name evidence="3" type="ORF">H0921_14805</name>
</gene>
<dbReference type="Pfam" id="PF01905">
    <property type="entry name" value="DevR"/>
    <property type="match status" value="1"/>
</dbReference>
<reference evidence="3 4" key="1">
    <citation type="submission" date="2020-07" db="EMBL/GenBank/DDBJ databases">
        <title>Thermogemmata thermophila gen. nov., sp. nov., a novel moderate thermophilic planctomycete from a Kamchatka hot spring.</title>
        <authorList>
            <person name="Elcheninov A.G."/>
            <person name="Podosokorskaya O.A."/>
            <person name="Kovaleva O.L."/>
            <person name="Novikov A."/>
            <person name="Bonch-Osmolovskaya E.A."/>
            <person name="Toshchakov S.V."/>
            <person name="Kublanov I.V."/>
        </authorList>
    </citation>
    <scope>NUCLEOTIDE SEQUENCE [LARGE SCALE GENOMIC DNA]</scope>
    <source>
        <strain evidence="3 4">2918</strain>
    </source>
</reference>
<protein>
    <submittedName>
        <fullName evidence="3">Type I-B CRISPR-associated protein Cas7/Cst2/DevR</fullName>
    </submittedName>
</protein>
<organism evidence="3 4">
    <name type="scientific">Thermogemmata fonticola</name>
    <dbReference type="NCBI Taxonomy" id="2755323"/>
    <lineage>
        <taxon>Bacteria</taxon>
        <taxon>Pseudomonadati</taxon>
        <taxon>Planctomycetota</taxon>
        <taxon>Planctomycetia</taxon>
        <taxon>Gemmatales</taxon>
        <taxon>Gemmataceae</taxon>
        <taxon>Thermogemmata</taxon>
    </lineage>
</organism>
<dbReference type="InterPro" id="IPR013414">
    <property type="entry name" value="Cas7/Cst2/DevR_sub_I-B/Tneap"/>
</dbReference>
<dbReference type="EMBL" id="JACEFB010000014">
    <property type="protein sequence ID" value="MBA2227426.1"/>
    <property type="molecule type" value="Genomic_DNA"/>
</dbReference>
<dbReference type="NCBIfam" id="TIGR01875">
    <property type="entry name" value="cas_MJ0381"/>
    <property type="match status" value="1"/>
</dbReference>
<dbReference type="InterPro" id="IPR010154">
    <property type="entry name" value="CRISPR-assoc_Cas7/Cst2/DevR"/>
</dbReference>
<evidence type="ECO:0000256" key="1">
    <source>
        <dbReference type="ARBA" id="ARBA00023118"/>
    </source>
</evidence>
<proteinExistence type="predicted"/>
<comment type="function">
    <text evidence="2">CRISPR (clustered regularly interspaced short palindromic repeat) is an adaptive immune system that provides protection against mobile genetic elements (viruses, transposable elements and conjugative plasmids). CRISPR clusters contain spacers, sequences complementary to antecedent mobile elements, and target invading nucleic acids. CRISPR clusters are transcribed and processed into CRISPR RNA (crRNA).</text>
</comment>
<dbReference type="GO" id="GO:0051607">
    <property type="term" value="P:defense response to virus"/>
    <property type="evidence" value="ECO:0007669"/>
    <property type="project" value="UniProtKB-KW"/>
</dbReference>
<dbReference type="NCBIfam" id="TIGR02585">
    <property type="entry name" value="cas_Cst2_DevR"/>
    <property type="match status" value="1"/>
</dbReference>
<name>A0A7V8VGC5_9BACT</name>
<keyword evidence="4" id="KW-1185">Reference proteome</keyword>
<dbReference type="RefSeq" id="WP_194539290.1">
    <property type="nucleotide sequence ID" value="NZ_JACEFB010000014.1"/>
</dbReference>
<keyword evidence="1" id="KW-0051">Antiviral defense</keyword>
<dbReference type="InterPro" id="IPR016581">
    <property type="entry name" value="Cas7/Cst2/DevR_bac"/>
</dbReference>
<evidence type="ECO:0000313" key="4">
    <source>
        <dbReference type="Proteomes" id="UP000542342"/>
    </source>
</evidence>
<evidence type="ECO:0000256" key="2">
    <source>
        <dbReference type="ARBA" id="ARBA00025626"/>
    </source>
</evidence>
<comment type="caution">
    <text evidence="3">The sequence shown here is derived from an EMBL/GenBank/DDBJ whole genome shotgun (WGS) entry which is preliminary data.</text>
</comment>